<feature type="domain" description="B box-type" evidence="8">
    <location>
        <begin position="47"/>
        <end position="88"/>
    </location>
</feature>
<gene>
    <name evidence="11" type="primary">LOC107112494</name>
</gene>
<evidence type="ECO:0000256" key="2">
    <source>
        <dbReference type="ARBA" id="ARBA00022699"/>
    </source>
</evidence>
<dbReference type="PROSITE" id="PS50119">
    <property type="entry name" value="ZF_BBOX"/>
    <property type="match status" value="1"/>
</dbReference>
<dbReference type="InterPro" id="IPR003877">
    <property type="entry name" value="SPRY_dom"/>
</dbReference>
<dbReference type="Pfam" id="PF00622">
    <property type="entry name" value="SPRY"/>
    <property type="match status" value="1"/>
</dbReference>
<keyword evidence="7" id="KW-0175">Coiled coil</keyword>
<proteinExistence type="inferred from homology"/>
<dbReference type="SUPFAM" id="SSF49899">
    <property type="entry name" value="Concanavalin A-like lectins/glucanases"/>
    <property type="match status" value="1"/>
</dbReference>
<keyword evidence="3 6" id="KW-0479">Metal-binding</keyword>
<dbReference type="PROSITE" id="PS50188">
    <property type="entry name" value="B302_SPRY"/>
    <property type="match status" value="1"/>
</dbReference>
<organism evidence="10 11">
    <name type="scientific">Gekko japonicus</name>
    <name type="common">Schlegel's Japanese gecko</name>
    <dbReference type="NCBI Taxonomy" id="146911"/>
    <lineage>
        <taxon>Eukaryota</taxon>
        <taxon>Metazoa</taxon>
        <taxon>Chordata</taxon>
        <taxon>Craniata</taxon>
        <taxon>Vertebrata</taxon>
        <taxon>Euteleostomi</taxon>
        <taxon>Lepidosauria</taxon>
        <taxon>Squamata</taxon>
        <taxon>Bifurcata</taxon>
        <taxon>Gekkota</taxon>
        <taxon>Gekkonidae</taxon>
        <taxon>Gekkoninae</taxon>
        <taxon>Gekko</taxon>
    </lineage>
</organism>
<reference evidence="11" key="1">
    <citation type="submission" date="2025-08" db="UniProtKB">
        <authorList>
            <consortium name="RefSeq"/>
        </authorList>
    </citation>
    <scope>IDENTIFICATION</scope>
</reference>
<comment type="similarity">
    <text evidence="1">Belongs to the ohanin/vespryn family.</text>
</comment>
<evidence type="ECO:0000313" key="11">
    <source>
        <dbReference type="RefSeq" id="XP_015269158.1"/>
    </source>
</evidence>
<evidence type="ECO:0000256" key="4">
    <source>
        <dbReference type="ARBA" id="ARBA00022833"/>
    </source>
</evidence>
<keyword evidence="10" id="KW-1185">Reference proteome</keyword>
<keyword evidence="2" id="KW-0528">Neurotoxin</keyword>
<dbReference type="InterPro" id="IPR013320">
    <property type="entry name" value="ConA-like_dom_sf"/>
</dbReference>
<sequence length="471" mass="53526">MAACKQPNQILRSTEQQRNVGCGSRICGPAAQNTVQAVDVFAKEEKKKKGLCEEHGERLIWFCTQERAPICETCRASKTHTSDAVVRAEEAAQEYKSKLQRAVPLLEQHLEKALKLKYQEGKKTAEWKISSSSGNTPNPPVAVLLNFFAPSLMKDEVHRQKERIESEFYKLHTFLSEEEERLLKRLKKEERETLKKLHCNLEQLSKQSSALKQLVTEVKEKSRQSAGELLKDVENTLSRTENVTVQETEAVPTELKHVYNIPCIDIIEILTEFKVNVSLDPATAHPSLALSEDQKTVKHGVTQLGLPLDDNPERFDTYVLVLGAERFTSGRHYWEVEVGDSPEWDLGVCRESVSRKGQGTIFSPQSGFWRLWLRNGDRYKALISRPTLLPLGTKPTRVGIFLDYAEGEVSFYNVTEKTHIYTYIGTFYTPLRPFFSPCRRGKGEKAYPLSVCPEEESVRNKHRSSVQGSDP</sequence>
<dbReference type="SUPFAM" id="SSF57845">
    <property type="entry name" value="B-box zinc-binding domain"/>
    <property type="match status" value="1"/>
</dbReference>
<dbReference type="InterPro" id="IPR050143">
    <property type="entry name" value="TRIM/RBCC"/>
</dbReference>
<accession>A0ABM1K621</accession>
<dbReference type="Gene3D" id="2.60.120.920">
    <property type="match status" value="1"/>
</dbReference>
<feature type="domain" description="B30.2/SPRY" evidence="9">
    <location>
        <begin position="257"/>
        <end position="456"/>
    </location>
</feature>
<comment type="function">
    <text evidence="5">Neurotoxin that produces dose-dependent hypolocomotion and hyperalgesia in mice. May directly act on the central nervous system, as it is 6500-fold more potent when administered intracerebroventricularly than intraperitoneal.</text>
</comment>
<dbReference type="InterPro" id="IPR003879">
    <property type="entry name" value="Butyrophylin_SPRY"/>
</dbReference>
<protein>
    <submittedName>
        <fullName evidence="11">E3 ubiquitin-protein ligase TRIM39-like</fullName>
    </submittedName>
</protein>
<evidence type="ECO:0000256" key="7">
    <source>
        <dbReference type="SAM" id="Coils"/>
    </source>
</evidence>
<dbReference type="Pfam" id="PF00643">
    <property type="entry name" value="zf-B_box"/>
    <property type="match status" value="1"/>
</dbReference>
<dbReference type="SMART" id="SM00336">
    <property type="entry name" value="BBOX"/>
    <property type="match status" value="1"/>
</dbReference>
<evidence type="ECO:0000313" key="10">
    <source>
        <dbReference type="Proteomes" id="UP000694871"/>
    </source>
</evidence>
<dbReference type="SMART" id="SM00589">
    <property type="entry name" value="PRY"/>
    <property type="match status" value="1"/>
</dbReference>
<dbReference type="InterPro" id="IPR000315">
    <property type="entry name" value="Znf_B-box"/>
</dbReference>
<dbReference type="InterPro" id="IPR006574">
    <property type="entry name" value="PRY"/>
</dbReference>
<keyword evidence="4" id="KW-0862">Zinc</keyword>
<dbReference type="GeneID" id="107112494"/>
<evidence type="ECO:0000259" key="8">
    <source>
        <dbReference type="PROSITE" id="PS50119"/>
    </source>
</evidence>
<dbReference type="Gene3D" id="3.30.160.60">
    <property type="entry name" value="Classic Zinc Finger"/>
    <property type="match status" value="1"/>
</dbReference>
<evidence type="ECO:0000256" key="5">
    <source>
        <dbReference type="ARBA" id="ARBA00034460"/>
    </source>
</evidence>
<evidence type="ECO:0000259" key="9">
    <source>
        <dbReference type="PROSITE" id="PS50188"/>
    </source>
</evidence>
<dbReference type="PANTHER" id="PTHR24103">
    <property type="entry name" value="E3 UBIQUITIN-PROTEIN LIGASE TRIM"/>
    <property type="match status" value="1"/>
</dbReference>
<keyword evidence="2" id="KW-0800">Toxin</keyword>
<evidence type="ECO:0000256" key="1">
    <source>
        <dbReference type="ARBA" id="ARBA00009651"/>
    </source>
</evidence>
<dbReference type="InterPro" id="IPR043136">
    <property type="entry name" value="B30.2/SPRY_sf"/>
</dbReference>
<dbReference type="PRINTS" id="PR01407">
    <property type="entry name" value="BUTYPHLNCDUF"/>
</dbReference>
<dbReference type="SMART" id="SM00449">
    <property type="entry name" value="SPRY"/>
    <property type="match status" value="1"/>
</dbReference>
<name>A0ABM1K621_GEKJA</name>
<dbReference type="RefSeq" id="XP_015269158.1">
    <property type="nucleotide sequence ID" value="XM_015413672.1"/>
</dbReference>
<evidence type="ECO:0000256" key="3">
    <source>
        <dbReference type="ARBA" id="ARBA00022771"/>
    </source>
</evidence>
<evidence type="ECO:0000256" key="6">
    <source>
        <dbReference type="PROSITE-ProRule" id="PRU00024"/>
    </source>
</evidence>
<feature type="coiled-coil region" evidence="7">
    <location>
        <begin position="172"/>
        <end position="221"/>
    </location>
</feature>
<dbReference type="Proteomes" id="UP000694871">
    <property type="component" value="Unplaced"/>
</dbReference>
<dbReference type="Pfam" id="PF13765">
    <property type="entry name" value="PRY"/>
    <property type="match status" value="1"/>
</dbReference>
<dbReference type="InterPro" id="IPR001870">
    <property type="entry name" value="B30.2/SPRY"/>
</dbReference>
<keyword evidence="3 6" id="KW-0863">Zinc-finger</keyword>